<dbReference type="EMBL" id="FNUX01000021">
    <property type="protein sequence ID" value="SEG02663.1"/>
    <property type="molecule type" value="Genomic_DNA"/>
</dbReference>
<dbReference type="GO" id="GO:0006048">
    <property type="term" value="P:UDP-N-acetylglucosamine biosynthetic process"/>
    <property type="evidence" value="ECO:0007669"/>
    <property type="project" value="TreeGrafter"/>
</dbReference>
<reference evidence="11 12" key="1">
    <citation type="submission" date="2016-10" db="EMBL/GenBank/DDBJ databases">
        <authorList>
            <person name="de Groot N.N."/>
        </authorList>
    </citation>
    <scope>NUCLEOTIDE SEQUENCE [LARGE SCALE GENOMIC DNA]</scope>
    <source>
        <strain evidence="11 12">Nm13</strain>
    </source>
</reference>
<evidence type="ECO:0000256" key="2">
    <source>
        <dbReference type="ARBA" id="ARBA00022553"/>
    </source>
</evidence>
<dbReference type="NCBIfam" id="TIGR01455">
    <property type="entry name" value="glmM"/>
    <property type="match status" value="1"/>
</dbReference>
<dbReference type="FunFam" id="3.30.310.50:FF:000001">
    <property type="entry name" value="Phosphoglucosamine mutase"/>
    <property type="match status" value="1"/>
</dbReference>
<dbReference type="FunFam" id="3.40.120.10:FF:000003">
    <property type="entry name" value="Phosphoglucosamine mutase"/>
    <property type="match status" value="1"/>
</dbReference>
<dbReference type="GO" id="GO:0000287">
    <property type="term" value="F:magnesium ion binding"/>
    <property type="evidence" value="ECO:0007669"/>
    <property type="project" value="UniProtKB-UniRule"/>
</dbReference>
<dbReference type="InterPro" id="IPR016055">
    <property type="entry name" value="A-D-PHexomutase_a/b/a-I/II/III"/>
</dbReference>
<dbReference type="InterPro" id="IPR036900">
    <property type="entry name" value="A-D-PHexomutase_C_sf"/>
</dbReference>
<evidence type="ECO:0000259" key="10">
    <source>
        <dbReference type="Pfam" id="PF02880"/>
    </source>
</evidence>
<keyword evidence="2 6" id="KW-0597">Phosphoprotein</keyword>
<dbReference type="Pfam" id="PF02878">
    <property type="entry name" value="PGM_PMM_I"/>
    <property type="match status" value="1"/>
</dbReference>
<feature type="binding site" description="via phosphate group" evidence="6">
    <location>
        <position position="108"/>
    </location>
    <ligand>
        <name>Mg(2+)</name>
        <dbReference type="ChEBI" id="CHEBI:18420"/>
    </ligand>
</feature>
<dbReference type="NCBIfam" id="NF008139">
    <property type="entry name" value="PRK10887.1"/>
    <property type="match status" value="1"/>
</dbReference>
<dbReference type="PRINTS" id="PR00509">
    <property type="entry name" value="PGMPMM"/>
</dbReference>
<comment type="cofactor">
    <cofactor evidence="6">
        <name>Mg(2+)</name>
        <dbReference type="ChEBI" id="CHEBI:18420"/>
    </cofactor>
    <text evidence="6">Binds 1 Mg(2+) ion per subunit.</text>
</comment>
<gene>
    <name evidence="6" type="primary">glmM</name>
    <name evidence="11" type="ORF">SAMN05216334_1219</name>
</gene>
<dbReference type="Pfam" id="PF00408">
    <property type="entry name" value="PGM_PMM_IV"/>
    <property type="match status" value="1"/>
</dbReference>
<comment type="similarity">
    <text evidence="1 6">Belongs to the phosphohexose mutase family.</text>
</comment>
<feature type="domain" description="Alpha-D-phosphohexomutase C-terminal" evidence="7">
    <location>
        <begin position="379"/>
        <end position="445"/>
    </location>
</feature>
<feature type="domain" description="Alpha-D-phosphohexomutase alpha/beta/alpha" evidence="9">
    <location>
        <begin position="163"/>
        <end position="260"/>
    </location>
</feature>
<evidence type="ECO:0000256" key="5">
    <source>
        <dbReference type="ARBA" id="ARBA00023235"/>
    </source>
</evidence>
<dbReference type="GO" id="GO:0005829">
    <property type="term" value="C:cytosol"/>
    <property type="evidence" value="ECO:0007669"/>
    <property type="project" value="TreeGrafter"/>
</dbReference>
<feature type="active site" description="Phosphoserine intermediate" evidence="6">
    <location>
        <position position="108"/>
    </location>
</feature>
<dbReference type="InterPro" id="IPR006352">
    <property type="entry name" value="GlmM_bact"/>
</dbReference>
<dbReference type="Proteomes" id="UP000236753">
    <property type="component" value="Unassembled WGS sequence"/>
</dbReference>
<dbReference type="RefSeq" id="WP_103967075.1">
    <property type="nucleotide sequence ID" value="NZ_FNUX01000021.1"/>
</dbReference>
<feature type="modified residue" description="Phosphoserine" evidence="6">
    <location>
        <position position="108"/>
    </location>
</feature>
<feature type="binding site" evidence="6">
    <location>
        <position position="249"/>
    </location>
    <ligand>
        <name>Mg(2+)</name>
        <dbReference type="ChEBI" id="CHEBI:18420"/>
    </ligand>
</feature>
<dbReference type="AlphaFoldDB" id="A0A1H5WTL4"/>
<organism evidence="11 12">
    <name type="scientific">Nitrosomonas ureae</name>
    <dbReference type="NCBI Taxonomy" id="44577"/>
    <lineage>
        <taxon>Bacteria</taxon>
        <taxon>Pseudomonadati</taxon>
        <taxon>Pseudomonadota</taxon>
        <taxon>Betaproteobacteria</taxon>
        <taxon>Nitrosomonadales</taxon>
        <taxon>Nitrosomonadaceae</taxon>
        <taxon>Nitrosomonas</taxon>
    </lineage>
</organism>
<dbReference type="GO" id="GO:0009252">
    <property type="term" value="P:peptidoglycan biosynthetic process"/>
    <property type="evidence" value="ECO:0007669"/>
    <property type="project" value="UniProtKB-ARBA"/>
</dbReference>
<dbReference type="SUPFAM" id="SSF55957">
    <property type="entry name" value="Phosphoglucomutase, C-terminal domain"/>
    <property type="match status" value="1"/>
</dbReference>
<dbReference type="GO" id="GO:0008966">
    <property type="term" value="F:phosphoglucosamine mutase activity"/>
    <property type="evidence" value="ECO:0007669"/>
    <property type="project" value="UniProtKB-UniRule"/>
</dbReference>
<dbReference type="InterPro" id="IPR005846">
    <property type="entry name" value="A-D-PHexomutase_a/b/a-III"/>
</dbReference>
<evidence type="ECO:0000313" key="12">
    <source>
        <dbReference type="Proteomes" id="UP000236753"/>
    </source>
</evidence>
<feature type="binding site" evidence="6">
    <location>
        <position position="247"/>
    </location>
    <ligand>
        <name>Mg(2+)</name>
        <dbReference type="ChEBI" id="CHEBI:18420"/>
    </ligand>
</feature>
<dbReference type="Pfam" id="PF02879">
    <property type="entry name" value="PGM_PMM_II"/>
    <property type="match status" value="1"/>
</dbReference>
<dbReference type="InterPro" id="IPR005841">
    <property type="entry name" value="Alpha-D-phosphohexomutase_SF"/>
</dbReference>
<evidence type="ECO:0000259" key="7">
    <source>
        <dbReference type="Pfam" id="PF00408"/>
    </source>
</evidence>
<dbReference type="OrthoDB" id="9803322at2"/>
<dbReference type="FunFam" id="3.40.120.10:FF:000001">
    <property type="entry name" value="Phosphoglucosamine mutase"/>
    <property type="match status" value="1"/>
</dbReference>
<dbReference type="HAMAP" id="MF_01554_B">
    <property type="entry name" value="GlmM_B"/>
    <property type="match status" value="1"/>
</dbReference>
<dbReference type="Pfam" id="PF02880">
    <property type="entry name" value="PGM_PMM_III"/>
    <property type="match status" value="1"/>
</dbReference>
<dbReference type="Gene3D" id="3.40.120.10">
    <property type="entry name" value="Alpha-D-Glucose-1,6-Bisphosphate, subunit A, domain 3"/>
    <property type="match status" value="3"/>
</dbReference>
<evidence type="ECO:0000256" key="3">
    <source>
        <dbReference type="ARBA" id="ARBA00022723"/>
    </source>
</evidence>
<dbReference type="InterPro" id="IPR005845">
    <property type="entry name" value="A-D-PHexomutase_a/b/a-II"/>
</dbReference>
<dbReference type="SUPFAM" id="SSF53738">
    <property type="entry name" value="Phosphoglucomutase, first 3 domains"/>
    <property type="match status" value="3"/>
</dbReference>
<dbReference type="EC" id="5.4.2.10" evidence="6"/>
<dbReference type="PANTHER" id="PTHR42946">
    <property type="entry name" value="PHOSPHOHEXOSE MUTASE"/>
    <property type="match status" value="1"/>
</dbReference>
<feature type="binding site" evidence="6">
    <location>
        <position position="251"/>
    </location>
    <ligand>
        <name>Mg(2+)</name>
        <dbReference type="ChEBI" id="CHEBI:18420"/>
    </ligand>
</feature>
<evidence type="ECO:0000259" key="8">
    <source>
        <dbReference type="Pfam" id="PF02878"/>
    </source>
</evidence>
<evidence type="ECO:0000313" key="11">
    <source>
        <dbReference type="EMBL" id="SEG02663.1"/>
    </source>
</evidence>
<dbReference type="InterPro" id="IPR050060">
    <property type="entry name" value="Phosphoglucosamine_mutase"/>
</dbReference>
<comment type="catalytic activity">
    <reaction evidence="6">
        <text>alpha-D-glucosamine 1-phosphate = D-glucosamine 6-phosphate</text>
        <dbReference type="Rhea" id="RHEA:23424"/>
        <dbReference type="ChEBI" id="CHEBI:58516"/>
        <dbReference type="ChEBI" id="CHEBI:58725"/>
        <dbReference type="EC" id="5.4.2.10"/>
    </reaction>
</comment>
<dbReference type="CDD" id="cd05802">
    <property type="entry name" value="GlmM"/>
    <property type="match status" value="1"/>
</dbReference>
<keyword evidence="3 6" id="KW-0479">Metal-binding</keyword>
<feature type="domain" description="Alpha-D-phosphohexomutase alpha/beta/alpha" evidence="8">
    <location>
        <begin position="4"/>
        <end position="142"/>
    </location>
</feature>
<dbReference type="InterPro" id="IPR005844">
    <property type="entry name" value="A-D-PHexomutase_a/b/a-I"/>
</dbReference>
<evidence type="ECO:0000256" key="6">
    <source>
        <dbReference type="HAMAP-Rule" id="MF_01554"/>
    </source>
</evidence>
<dbReference type="GO" id="GO:0004615">
    <property type="term" value="F:phosphomannomutase activity"/>
    <property type="evidence" value="ECO:0007669"/>
    <property type="project" value="TreeGrafter"/>
</dbReference>
<keyword evidence="5 6" id="KW-0413">Isomerase</keyword>
<feature type="domain" description="Alpha-D-phosphohexomutase alpha/beta/alpha" evidence="10">
    <location>
        <begin position="264"/>
        <end position="369"/>
    </location>
</feature>
<dbReference type="GO" id="GO:0005975">
    <property type="term" value="P:carbohydrate metabolic process"/>
    <property type="evidence" value="ECO:0007669"/>
    <property type="project" value="InterPro"/>
</dbReference>
<accession>A0A1H5WTL4</accession>
<dbReference type="Gene3D" id="3.30.310.50">
    <property type="entry name" value="Alpha-D-phosphohexomutase, C-terminal domain"/>
    <property type="match status" value="1"/>
</dbReference>
<evidence type="ECO:0000259" key="9">
    <source>
        <dbReference type="Pfam" id="PF02879"/>
    </source>
</evidence>
<comment type="function">
    <text evidence="6">Catalyzes the conversion of glucosamine-6-phosphate to glucosamine-1-phosphate.</text>
</comment>
<evidence type="ECO:0000256" key="1">
    <source>
        <dbReference type="ARBA" id="ARBA00010231"/>
    </source>
</evidence>
<name>A0A1H5WTL4_9PROT</name>
<keyword evidence="4 6" id="KW-0460">Magnesium</keyword>
<dbReference type="InterPro" id="IPR005843">
    <property type="entry name" value="A-D-PHexomutase_C"/>
</dbReference>
<evidence type="ECO:0000256" key="4">
    <source>
        <dbReference type="ARBA" id="ARBA00022842"/>
    </source>
</evidence>
<comment type="PTM">
    <text evidence="6">Activated by phosphorylation.</text>
</comment>
<sequence>MTKKYFGTDGIRGRVGKEPITPEFIMHLGYSAGKVLAAADWHLVEGKRPTVLIGKDTRVSGYLLESSLQAGLCAAGVDVLLSGPMPTPAIAYLIRALRLQAGIVISASHNLFEDNGVKFFSADGCKLPDSMEHSIESLIDATIETMPSEKLGKVQRLKDATGRYIEFCKSSFPYHLDLRGLKMVVDCANGATYHIAGHVMHELGADVITIGAQPNGLNINLECGATHCSTLQKTVIHHHADIGIALDGDGDRIMMVDKQGRLYDGDQLLYIIAKHRKQRRVLEGGVVGTLMTNLAIENRFKEMNIPFLRANVGDRHVLELLQEKKWYLGGENSGHIVCKDRHTTGDGIISALQVLYALRDTQKTLAQFTRGLVLYPQRLINIKIPKSFDFRSNKIVKTVQEEAETDLNDSGRVLIRASGTEPLIRVMVEGKSKQKVNYWTERIAQAVQIASAE</sequence>
<dbReference type="PANTHER" id="PTHR42946:SF1">
    <property type="entry name" value="PHOSPHOGLUCOMUTASE (ALPHA-D-GLUCOSE-1,6-BISPHOSPHATE-DEPENDENT)"/>
    <property type="match status" value="1"/>
</dbReference>
<protein>
    <recommendedName>
        <fullName evidence="6">Phosphoglucosamine mutase</fullName>
        <ecNumber evidence="6">5.4.2.10</ecNumber>
    </recommendedName>
</protein>
<proteinExistence type="inferred from homology"/>